<dbReference type="InterPro" id="IPR000436">
    <property type="entry name" value="Sushi_SCR_CCP_dom"/>
</dbReference>
<evidence type="ECO:0000256" key="7">
    <source>
        <dbReference type="SAM" id="Phobius"/>
    </source>
</evidence>
<comment type="caution">
    <text evidence="6">Lacks conserved residue(s) required for the propagation of feature annotation.</text>
</comment>
<dbReference type="InterPro" id="IPR013320">
    <property type="entry name" value="ConA-like_dom_sf"/>
</dbReference>
<dbReference type="SUPFAM" id="SSF57535">
    <property type="entry name" value="Complement control module/SCR domain"/>
    <property type="match status" value="3"/>
</dbReference>
<keyword evidence="7" id="KW-0812">Transmembrane</keyword>
<comment type="similarity">
    <text evidence="1">Belongs to the peptidase M43B family.</text>
</comment>
<dbReference type="InterPro" id="IPR011936">
    <property type="entry name" value="Myxo_disulph_rpt"/>
</dbReference>
<evidence type="ECO:0000256" key="3">
    <source>
        <dbReference type="ARBA" id="ARBA00022737"/>
    </source>
</evidence>
<keyword evidence="6" id="KW-0768">Sushi</keyword>
<dbReference type="Pfam" id="PF25900">
    <property type="entry name" value="PAPPA"/>
    <property type="match status" value="1"/>
</dbReference>
<evidence type="ECO:0000256" key="4">
    <source>
        <dbReference type="ARBA" id="ARBA00023157"/>
    </source>
</evidence>
<evidence type="ECO:0000259" key="8">
    <source>
        <dbReference type="PROSITE" id="PS50923"/>
    </source>
</evidence>
<feature type="domain" description="Sushi" evidence="8">
    <location>
        <begin position="1282"/>
        <end position="1337"/>
    </location>
</feature>
<dbReference type="InterPro" id="IPR043543">
    <property type="entry name" value="PAPPA/PAPPA2"/>
</dbReference>
<dbReference type="InterPro" id="IPR035976">
    <property type="entry name" value="Sushi/SCR/CCP_sf"/>
</dbReference>
<evidence type="ECO:0000256" key="2">
    <source>
        <dbReference type="ARBA" id="ARBA00022729"/>
    </source>
</evidence>
<evidence type="ECO:0000256" key="1">
    <source>
        <dbReference type="ARBA" id="ARBA00008721"/>
    </source>
</evidence>
<dbReference type="Gene3D" id="2.60.120.200">
    <property type="match status" value="1"/>
</dbReference>
<dbReference type="InterPro" id="IPR008754">
    <property type="entry name" value="Peptidase_M43"/>
</dbReference>
<proteinExistence type="inferred from homology"/>
<accession>A0A852NAX6</accession>
<feature type="transmembrane region" description="Helical" evidence="7">
    <location>
        <begin position="221"/>
        <end position="240"/>
    </location>
</feature>
<dbReference type="CDD" id="cd04275">
    <property type="entry name" value="ZnMc_pappalysin_like"/>
    <property type="match status" value="1"/>
</dbReference>
<reference evidence="9" key="1">
    <citation type="submission" date="2020-02" db="EMBL/GenBank/DDBJ databases">
        <title>Bird 10,000 Genomes (B10K) Project - Family phase.</title>
        <authorList>
            <person name="Zhang G."/>
        </authorList>
    </citation>
    <scope>NUCLEOTIDE SEQUENCE</scope>
    <source>
        <strain evidence="9">B10K-IZ-033-77</strain>
    </source>
</reference>
<dbReference type="Pfam" id="PF00084">
    <property type="entry name" value="Sushi"/>
    <property type="match status" value="1"/>
</dbReference>
<dbReference type="SMART" id="SM00032">
    <property type="entry name" value="CCP"/>
    <property type="match status" value="4"/>
</dbReference>
<dbReference type="PANTHER" id="PTHR46130:SF1">
    <property type="entry name" value="PAPPALYSIN-2"/>
    <property type="match status" value="1"/>
</dbReference>
<dbReference type="InterPro" id="IPR058897">
    <property type="entry name" value="PAPPA_SD_C"/>
</dbReference>
<evidence type="ECO:0000256" key="6">
    <source>
        <dbReference type="PROSITE-ProRule" id="PRU00302"/>
    </source>
</evidence>
<feature type="transmembrane region" description="Helical" evidence="7">
    <location>
        <begin position="279"/>
        <end position="295"/>
    </location>
</feature>
<feature type="non-terminal residue" evidence="9">
    <location>
        <position position="1"/>
    </location>
</feature>
<keyword evidence="3" id="KW-0677">Repeat</keyword>
<feature type="transmembrane region" description="Helical" evidence="7">
    <location>
        <begin position="6"/>
        <end position="24"/>
    </location>
</feature>
<dbReference type="SUPFAM" id="SSF55486">
    <property type="entry name" value="Metalloproteases ('zincins'), catalytic domain"/>
    <property type="match status" value="1"/>
</dbReference>
<dbReference type="SUPFAM" id="SSF49899">
    <property type="entry name" value="Concanavalin A-like lectins/glucanases"/>
    <property type="match status" value="1"/>
</dbReference>
<sequence>KGWALGIHFILFYFILFYFIFFSLRTDRAAAATEVTSHHRYRPEAWTHLAASYDGRWMALYVDGVRVGRAGGQEGPLHSAFMSSCRTLLLGGDAWGTSHAFRGHLAGLALWSGALSQSHLQRSFLEEVAEETAGLALAAGFATPEERWVPFREGAFPQQWVLLSPPAPILRPLGPPACGQTACDNVELVSHYNQHWPLRSWKVVRYRVVNLAEDDGGRPTILFYFILFYFILLSEAFRPYNISWQLSLLDVRNSSLRRRAVLLGCEPGKVGNERCDPEILFYFILFYFILCRRPGRCFSWKRRDGVCHMECNNMLDEFYFILFYFILFYDVTRTCFILFYFILFYFILWGVVAYMSVKELKEALQLNSTHFLNVYFASSVREELAGAATWPWDKEALSHLGGVVLNPAYYGVHGHTNTMIHEVGHVLGLYHVFKGVSERESCDDPCRETAPSMETGDLCADTAPTPKSKLCRDPDPANDTCGQTHFTGTPFNNYMSYTDDDCTNSFTPNQVARMHCYLDLVYQRWGHSKKPAPIPMPPMVTGQAQDSLSIFWLPPISGVLHESREQDTLCDSCAEDGTFRQYVHEASSPRVCDSSGYWTPEEAEGPPDVDQPCEPSLQAWSPELHLYDMNMTVPCPQPDGCILELRFLHPVYPDSLTLWTTYLSSGSPKALSDIEILTEQGDSIHLGPLDTFCDVPFTVKLNIPKKMSGVKIYTFDERMEIDTALLSSVPRSSLCQPCRLVQYRVLREPPFADGSPATPLQAQRHFVDTEVVPGQVYRYQVQVVSGTTTGEASPPLVHVHGTPYCGDGKVTTSLEEECDDGDLLDGDGCSRKCKKEKGFNCVGEPSLCYVHDGDGVCEPFERTSSILDCGPHTPEGYVDLWAAKAYASRQDAKSCPASLVTGEPVVKVCKSLLHEVPKDLLQAAWFPCAPSQENAQDPKQEKMLLGDEGVWLKVCFERPAVPTSLLVFLASPGAVPSQQPQPVVAVQLTDAEGRNRSLGTYELSCRHNPLVIDVTHSQEDPSPPVASVLLNFSSPLVAVAAVALRTLARPGSSDPLSSCLLQHEEGCGHQCYSCAHGACRGSGSCTRPLLAHAAALNCSSDGPRHMVCTVACEKGFILHSSGGKRLGSLQQEVVLTCSSGEWDRSVTCGPVDCRVPDQSHVYNAEFSCPMGTTYLQRCSFSCIPPAKLQGTNQWLTCLEDGLWSLPEAYCKLECDTPPTVANAKLLVPRCLQGNHDVGSVCRYKCKPGYHVAENAADKPKKKFLKLQCLESGQWEEGHCVPVVCKPPPPVFEGMYNCTRGFELDSQCVLNCEQQGQQVPIVCTKEGLWTEEFRLCESLRGTCPAPPELNLVEYKCEQGHGIGAVCIPSCVIPPSDPVILPKNVTAETMDHRLQPTRVQNIVCTGRLRWYPDPSVIHCIQSCEPFQADGWCDTINNRAYCQYDGGDCCSSTLSSRKV</sequence>
<organism evidence="9 10">
    <name type="scientific">Pteruthius melanotis</name>
    <dbReference type="NCBI Taxonomy" id="357074"/>
    <lineage>
        <taxon>Eukaryota</taxon>
        <taxon>Metazoa</taxon>
        <taxon>Chordata</taxon>
        <taxon>Craniata</taxon>
        <taxon>Vertebrata</taxon>
        <taxon>Euteleostomi</taxon>
        <taxon>Archelosauria</taxon>
        <taxon>Archosauria</taxon>
        <taxon>Dinosauria</taxon>
        <taxon>Saurischia</taxon>
        <taxon>Theropoda</taxon>
        <taxon>Coelurosauria</taxon>
        <taxon>Aves</taxon>
        <taxon>Neognathae</taxon>
        <taxon>Neoaves</taxon>
        <taxon>Telluraves</taxon>
        <taxon>Australaves</taxon>
        <taxon>Passeriformes</taxon>
        <taxon>Sylvioidea</taxon>
        <taxon>Timaliidae</taxon>
        <taxon>Pteruthius</taxon>
    </lineage>
</organism>
<dbReference type="PANTHER" id="PTHR46130">
    <property type="entry name" value="LAMGL DOMAIN-CONTAINING PROTEIN"/>
    <property type="match status" value="1"/>
</dbReference>
<keyword evidence="10" id="KW-1185">Reference proteome</keyword>
<dbReference type="GO" id="GO:0006508">
    <property type="term" value="P:proteolysis"/>
    <property type="evidence" value="ECO:0007669"/>
    <property type="project" value="TreeGrafter"/>
</dbReference>
<dbReference type="EMBL" id="WEIY01000711">
    <property type="protein sequence ID" value="NXY10238.1"/>
    <property type="molecule type" value="Genomic_DNA"/>
</dbReference>
<dbReference type="InterPro" id="IPR024079">
    <property type="entry name" value="MetalloPept_cat_dom_sf"/>
</dbReference>
<dbReference type="OrthoDB" id="536211at2759"/>
<keyword evidence="4" id="KW-1015">Disulfide bond</keyword>
<feature type="non-terminal residue" evidence="9">
    <location>
        <position position="1456"/>
    </location>
</feature>
<evidence type="ECO:0000313" key="9">
    <source>
        <dbReference type="EMBL" id="NXY10238.1"/>
    </source>
</evidence>
<gene>
    <name evidence="9" type="primary">Pappa2</name>
    <name evidence="9" type="ORF">PTEMEL_R10498</name>
</gene>
<dbReference type="NCBIfam" id="TIGR02232">
    <property type="entry name" value="myxo_disulf_rpt"/>
    <property type="match status" value="1"/>
</dbReference>
<dbReference type="InterPro" id="IPR000800">
    <property type="entry name" value="Notch_dom"/>
</dbReference>
<dbReference type="FunFam" id="3.40.390.10:FF:000026">
    <property type="entry name" value="Pappalysin 1"/>
    <property type="match status" value="1"/>
</dbReference>
<keyword evidence="5" id="KW-0325">Glycoprotein</keyword>
<feature type="transmembrane region" description="Helical" evidence="7">
    <location>
        <begin position="337"/>
        <end position="357"/>
    </location>
</feature>
<dbReference type="GO" id="GO:0005615">
    <property type="term" value="C:extracellular space"/>
    <property type="evidence" value="ECO:0007669"/>
    <property type="project" value="TreeGrafter"/>
</dbReference>
<evidence type="ECO:0000256" key="5">
    <source>
        <dbReference type="ARBA" id="ARBA00023180"/>
    </source>
</evidence>
<dbReference type="Pfam" id="PF13385">
    <property type="entry name" value="Laminin_G_3"/>
    <property type="match status" value="1"/>
</dbReference>
<dbReference type="Pfam" id="PF05572">
    <property type="entry name" value="Peptidase_M43"/>
    <property type="match status" value="1"/>
</dbReference>
<dbReference type="GO" id="GO:0004222">
    <property type="term" value="F:metalloendopeptidase activity"/>
    <property type="evidence" value="ECO:0007669"/>
    <property type="project" value="TreeGrafter"/>
</dbReference>
<dbReference type="SMART" id="SM00004">
    <property type="entry name" value="NL"/>
    <property type="match status" value="1"/>
</dbReference>
<dbReference type="Gene3D" id="2.10.70.10">
    <property type="entry name" value="Complement Module, domain 1"/>
    <property type="match status" value="2"/>
</dbReference>
<keyword evidence="7" id="KW-0472">Membrane</keyword>
<keyword evidence="2" id="KW-0732">Signal</keyword>
<feature type="domain" description="Sushi" evidence="8">
    <location>
        <begin position="1212"/>
        <end position="1281"/>
    </location>
</feature>
<dbReference type="PROSITE" id="PS50923">
    <property type="entry name" value="SUSHI"/>
    <property type="match status" value="2"/>
</dbReference>
<dbReference type="Gene3D" id="3.40.390.10">
    <property type="entry name" value="Collagenase (Catalytic Domain)"/>
    <property type="match status" value="1"/>
</dbReference>
<dbReference type="GO" id="GO:0007166">
    <property type="term" value="P:cell surface receptor signaling pathway"/>
    <property type="evidence" value="ECO:0007669"/>
    <property type="project" value="TreeGrafter"/>
</dbReference>
<dbReference type="CDD" id="cd00033">
    <property type="entry name" value="CCP"/>
    <property type="match status" value="2"/>
</dbReference>
<evidence type="ECO:0000313" key="10">
    <source>
        <dbReference type="Proteomes" id="UP000603297"/>
    </source>
</evidence>
<name>A0A852NAX6_9PASS</name>
<keyword evidence="7" id="KW-1133">Transmembrane helix</keyword>
<comment type="caution">
    <text evidence="9">The sequence shown here is derived from an EMBL/GenBank/DDBJ whole genome shotgun (WGS) entry which is preliminary data.</text>
</comment>
<protein>
    <submittedName>
        <fullName evidence="9">PAPP2 protein</fullName>
    </submittedName>
</protein>
<dbReference type="Proteomes" id="UP000603297">
    <property type="component" value="Unassembled WGS sequence"/>
</dbReference>